<sequence>MPGGESLVLPDQGLVATAQVYSLPGCALDTRKRCLDPLQCFTDRRLFHPPLATGKKIKRKQLALVVHNHFDVRLNWSVARN</sequence>
<keyword evidence="2" id="KW-1185">Reference proteome</keyword>
<dbReference type="AlphaFoldDB" id="G6EI64"/>
<dbReference type="PATRIC" id="fig|1088721.3.peg.3971"/>
<comment type="caution">
    <text evidence="1">The sequence shown here is derived from an EMBL/GenBank/DDBJ whole genome shotgun (WGS) entry which is preliminary data.</text>
</comment>
<proteinExistence type="predicted"/>
<accession>G6EI64</accession>
<evidence type="ECO:0000313" key="2">
    <source>
        <dbReference type="Proteomes" id="UP000004030"/>
    </source>
</evidence>
<dbReference type="Proteomes" id="UP000004030">
    <property type="component" value="Unassembled WGS sequence"/>
</dbReference>
<gene>
    <name evidence="1" type="ORF">NSU_4035</name>
</gene>
<evidence type="ECO:0000313" key="1">
    <source>
        <dbReference type="EMBL" id="EHJ58806.1"/>
    </source>
</evidence>
<name>G6EI64_9SPHN</name>
<reference evidence="1 2" key="1">
    <citation type="journal article" date="2012" name="J. Bacteriol.">
        <title>Genome sequence of benzo(a)pyrene-degrading bacterium Novosphingobium pentaromativorans US6-1.</title>
        <authorList>
            <person name="Luo Y.R."/>
            <person name="Kang S.G."/>
            <person name="Kim S.J."/>
            <person name="Kim M.R."/>
            <person name="Li N."/>
            <person name="Lee J.H."/>
            <person name="Kwon K.K."/>
        </authorList>
    </citation>
    <scope>NUCLEOTIDE SEQUENCE [LARGE SCALE GENOMIC DNA]</scope>
    <source>
        <strain evidence="1 2">US6-1</strain>
    </source>
</reference>
<dbReference type="EMBL" id="AGFM01000064">
    <property type="protein sequence ID" value="EHJ58806.1"/>
    <property type="molecule type" value="Genomic_DNA"/>
</dbReference>
<organism evidence="1 2">
    <name type="scientific">Novosphingobium pentaromativorans US6-1</name>
    <dbReference type="NCBI Taxonomy" id="1088721"/>
    <lineage>
        <taxon>Bacteria</taxon>
        <taxon>Pseudomonadati</taxon>
        <taxon>Pseudomonadota</taxon>
        <taxon>Alphaproteobacteria</taxon>
        <taxon>Sphingomonadales</taxon>
        <taxon>Sphingomonadaceae</taxon>
        <taxon>Novosphingobium</taxon>
    </lineage>
</organism>
<protein>
    <submittedName>
        <fullName evidence="1">Uncharacterized protein</fullName>
    </submittedName>
</protein>